<protein>
    <submittedName>
        <fullName evidence="2">tRNAHis-5'-guanylyltransferase</fullName>
    </submittedName>
</protein>
<accession>A0A2C9CYK8</accession>
<evidence type="ECO:0000313" key="2">
    <source>
        <dbReference type="EMBL" id="SOK58953.1"/>
    </source>
</evidence>
<dbReference type="Pfam" id="PF04446">
    <property type="entry name" value="Thg1"/>
    <property type="match status" value="1"/>
</dbReference>
<feature type="domain" description="tRNAHis guanylyltransferase catalytic" evidence="1">
    <location>
        <begin position="8"/>
        <end position="137"/>
    </location>
</feature>
<gene>
    <name evidence="2" type="primary">g145</name>
</gene>
<reference evidence="3" key="1">
    <citation type="submission" date="2017-10" db="EMBL/GenBank/DDBJ databases">
        <authorList>
            <person name="Skurnik M."/>
        </authorList>
    </citation>
    <scope>NUCLEOTIDE SEQUENCE [LARGE SCALE GENOMIC DNA]</scope>
    <source>
        <strain evidence="3">fHe-Yen9-03</strain>
    </source>
</reference>
<dbReference type="GO" id="GO:0006400">
    <property type="term" value="P:tRNA modification"/>
    <property type="evidence" value="ECO:0007669"/>
    <property type="project" value="InterPro"/>
</dbReference>
<evidence type="ECO:0000313" key="3">
    <source>
        <dbReference type="Proteomes" id="UP000241364"/>
    </source>
</evidence>
<organism evidence="2 3">
    <name type="scientific">Yersinia phage fHe-Yen9-03</name>
    <dbReference type="NCBI Taxonomy" id="2052743"/>
    <lineage>
        <taxon>Viruses</taxon>
        <taxon>Duplodnaviria</taxon>
        <taxon>Heunggongvirae</taxon>
        <taxon>Uroviricota</taxon>
        <taxon>Caudoviricetes</taxon>
        <taxon>Eneladusvirus</taxon>
        <taxon>Eneladusvirus Yen904</taxon>
    </lineage>
</organism>
<dbReference type="EMBL" id="LT960552">
    <property type="protein sequence ID" value="SOK58953.1"/>
    <property type="molecule type" value="Genomic_DNA"/>
</dbReference>
<sequence length="251" mass="29056">MKLGDRIKLYEKMETSNKFMPGLPIYARIDGRSFSKFTNKMIKPYDQNLSRIMQEVTKYLVKETSACIGYTQSDEISLVFMQKSPESDIFFSGKKQKMVSVLAALATAKFIELALKFYPEECSNRLPVFDCRVFQVPNKSEAANCLIWRSQDAIRNSIQMAGRAVFSHKELDRKNQNDILDMLINEKGINWNDYPKFFKEGSFFQRVTYEKDGQNGEVVIRSKVDEIIPELKFENLSTEEKVKLIFGVDND</sequence>
<dbReference type="PANTHER" id="PTHR12729:SF1">
    <property type="entry name" value="TRNAHIS GUANYLYLTRANSFERASE CATALYTIC DOMAIN-CONTAINING PROTEIN"/>
    <property type="match status" value="1"/>
</dbReference>
<dbReference type="InterPro" id="IPR007537">
    <property type="entry name" value="tRNAHis_GuaTrfase_Thg1"/>
</dbReference>
<name>A0A2C9CYK8_9CAUD</name>
<dbReference type="GO" id="GO:0000287">
    <property type="term" value="F:magnesium ion binding"/>
    <property type="evidence" value="ECO:0007669"/>
    <property type="project" value="InterPro"/>
</dbReference>
<dbReference type="InterPro" id="IPR024956">
    <property type="entry name" value="tRNAHis_GuaTrfase_cat"/>
</dbReference>
<dbReference type="Proteomes" id="UP000241364">
    <property type="component" value="Chromosome i"/>
</dbReference>
<dbReference type="InterPro" id="IPR038469">
    <property type="entry name" value="tRNAHis_GuaTrfase_Thg1_sf"/>
</dbReference>
<dbReference type="GO" id="GO:0008193">
    <property type="term" value="F:tRNA guanylyltransferase activity"/>
    <property type="evidence" value="ECO:0007669"/>
    <property type="project" value="InterPro"/>
</dbReference>
<proteinExistence type="predicted"/>
<evidence type="ECO:0000259" key="1">
    <source>
        <dbReference type="Pfam" id="PF04446"/>
    </source>
</evidence>
<dbReference type="Gene3D" id="3.30.70.3000">
    <property type="match status" value="1"/>
</dbReference>
<keyword evidence="2" id="KW-0548">Nucleotidyltransferase</keyword>
<keyword evidence="2" id="KW-0808">Transferase</keyword>
<dbReference type="PANTHER" id="PTHR12729">
    <property type="entry name" value="TRNA(HIS) GUANYLYLTRANSFERASE-RELATED"/>
    <property type="match status" value="1"/>
</dbReference>